<dbReference type="AlphaFoldDB" id="K1TB13"/>
<sequence>MYRVNTLRALGYDPYVMIYERPTAPRITRHLQRWVNNKRIFHSVSDFKDYAPMKKEV</sequence>
<reference evidence="1" key="1">
    <citation type="journal article" date="2013" name="Environ. Microbiol.">
        <title>Microbiota from the distal guts of lean and obese adolescents exhibit partial functional redundancy besides clear differences in community structure.</title>
        <authorList>
            <person name="Ferrer M."/>
            <person name="Ruiz A."/>
            <person name="Lanza F."/>
            <person name="Haange S.B."/>
            <person name="Oberbach A."/>
            <person name="Till H."/>
            <person name="Bargiela R."/>
            <person name="Campoy C."/>
            <person name="Segura M.T."/>
            <person name="Richter M."/>
            <person name="von Bergen M."/>
            <person name="Seifert J."/>
            <person name="Suarez A."/>
        </authorList>
    </citation>
    <scope>NUCLEOTIDE SEQUENCE</scope>
</reference>
<accession>K1TB13</accession>
<proteinExistence type="predicted"/>
<evidence type="ECO:0000313" key="1">
    <source>
        <dbReference type="EMBL" id="EKC64634.1"/>
    </source>
</evidence>
<dbReference type="EMBL" id="AJWY01007226">
    <property type="protein sequence ID" value="EKC64634.1"/>
    <property type="molecule type" value="Genomic_DNA"/>
</dbReference>
<organism evidence="1">
    <name type="scientific">human gut metagenome</name>
    <dbReference type="NCBI Taxonomy" id="408170"/>
    <lineage>
        <taxon>unclassified sequences</taxon>
        <taxon>metagenomes</taxon>
        <taxon>organismal metagenomes</taxon>
    </lineage>
</organism>
<name>K1TB13_9ZZZZ</name>
<protein>
    <submittedName>
        <fullName evidence="1">Radical SAM domain-containing protein</fullName>
    </submittedName>
</protein>
<comment type="caution">
    <text evidence="1">The sequence shown here is derived from an EMBL/GenBank/DDBJ whole genome shotgun (WGS) entry which is preliminary data.</text>
</comment>
<gene>
    <name evidence="1" type="ORF">LEA_10738</name>
</gene>